<keyword evidence="2" id="KW-1185">Reference proteome</keyword>
<accession>B3SFH5</accession>
<evidence type="ECO:0000313" key="1">
    <source>
        <dbReference type="EMBL" id="EDV18520.1"/>
    </source>
</evidence>
<protein>
    <submittedName>
        <fullName evidence="1">Uncharacterized protein</fullName>
    </submittedName>
</protein>
<feature type="non-terminal residue" evidence="1">
    <location>
        <position position="125"/>
    </location>
</feature>
<reference evidence="1 2" key="1">
    <citation type="journal article" date="2008" name="Nature">
        <title>The Trichoplax genome and the nature of placozoans.</title>
        <authorList>
            <person name="Srivastava M."/>
            <person name="Begovic E."/>
            <person name="Chapman J."/>
            <person name="Putnam N.H."/>
            <person name="Hellsten U."/>
            <person name="Kawashima T."/>
            <person name="Kuo A."/>
            <person name="Mitros T."/>
            <person name="Salamov A."/>
            <person name="Carpenter M.L."/>
            <person name="Signorovitch A.Y."/>
            <person name="Moreno M.A."/>
            <person name="Kamm K."/>
            <person name="Grimwood J."/>
            <person name="Schmutz J."/>
            <person name="Shapiro H."/>
            <person name="Grigoriev I.V."/>
            <person name="Buss L.W."/>
            <person name="Schierwater B."/>
            <person name="Dellaporta S.L."/>
            <person name="Rokhsar D.S."/>
        </authorList>
    </citation>
    <scope>NUCLEOTIDE SEQUENCE [LARGE SCALE GENOMIC DNA]</scope>
    <source>
        <strain evidence="1 2">Grell-BS-1999</strain>
    </source>
</reference>
<dbReference type="Proteomes" id="UP000009022">
    <property type="component" value="Unassembled WGS sequence"/>
</dbReference>
<evidence type="ECO:0000313" key="2">
    <source>
        <dbReference type="Proteomes" id="UP000009022"/>
    </source>
</evidence>
<proteinExistence type="predicted"/>
<dbReference type="GeneID" id="6760208"/>
<dbReference type="OrthoDB" id="5985989at2759"/>
<dbReference type="EMBL" id="DS986286">
    <property type="protein sequence ID" value="EDV18520.1"/>
    <property type="molecule type" value="Genomic_DNA"/>
</dbReference>
<organism evidence="1 2">
    <name type="scientific">Trichoplax adhaerens</name>
    <name type="common">Trichoplax reptans</name>
    <dbReference type="NCBI Taxonomy" id="10228"/>
    <lineage>
        <taxon>Eukaryota</taxon>
        <taxon>Metazoa</taxon>
        <taxon>Placozoa</taxon>
        <taxon>Uniplacotomia</taxon>
        <taxon>Trichoplacea</taxon>
        <taxon>Trichoplacidae</taxon>
        <taxon>Trichoplax</taxon>
    </lineage>
</organism>
<name>B3SFH5_TRIAD</name>
<dbReference type="HOGENOM" id="CLU_1998345_0_0_1"/>
<dbReference type="CTD" id="6760208"/>
<dbReference type="KEGG" id="tad:TRIADDRAFT_62965"/>
<gene>
    <name evidence="1" type="ORF">TRIADDRAFT_62965</name>
</gene>
<sequence>MAAFGDDSVFNLHALGAIAECYENSDDDISDHADLLPEASDQDFTMANRDYATTDIDHEVEEISESVTPWANTYNWHPSENSVAFPHEFTGNSSINVPIDGFQPIDFFNMYLTTALVDLMVRETN</sequence>
<dbReference type="RefSeq" id="XP_002118994.1">
    <property type="nucleotide sequence ID" value="XM_002118958.1"/>
</dbReference>
<dbReference type="AlphaFoldDB" id="B3SFH5"/>
<dbReference type="InParanoid" id="B3SFH5"/>